<feature type="signal peptide" evidence="2">
    <location>
        <begin position="1"/>
        <end position="39"/>
    </location>
</feature>
<dbReference type="AlphaFoldDB" id="A0A8J7PIW2"/>
<evidence type="ECO:0000313" key="4">
    <source>
        <dbReference type="Proteomes" id="UP000664277"/>
    </source>
</evidence>
<accession>A0A8J7PIW2</accession>
<evidence type="ECO:0000256" key="1">
    <source>
        <dbReference type="SAM" id="MobiDB-lite"/>
    </source>
</evidence>
<comment type="caution">
    <text evidence="3">The sequence shown here is derived from an EMBL/GenBank/DDBJ whole genome shotgun (WGS) entry which is preliminary data.</text>
</comment>
<name>A0A8J7PIW2_9BACT</name>
<evidence type="ECO:0000313" key="3">
    <source>
        <dbReference type="EMBL" id="MBN8660375.1"/>
    </source>
</evidence>
<dbReference type="Gene3D" id="3.40.1000.10">
    <property type="entry name" value="Mog1/PsbP, alpha/beta/alpha sandwich"/>
    <property type="match status" value="2"/>
</dbReference>
<evidence type="ECO:0000256" key="2">
    <source>
        <dbReference type="SAM" id="SignalP"/>
    </source>
</evidence>
<dbReference type="Proteomes" id="UP000664277">
    <property type="component" value="Unassembled WGS sequence"/>
</dbReference>
<dbReference type="EMBL" id="JAFLCK010000009">
    <property type="protein sequence ID" value="MBN8660375.1"/>
    <property type="molecule type" value="Genomic_DNA"/>
</dbReference>
<proteinExistence type="predicted"/>
<evidence type="ECO:0008006" key="5">
    <source>
        <dbReference type="Google" id="ProtNLM"/>
    </source>
</evidence>
<protein>
    <recommendedName>
        <fullName evidence="5">DUF1795 domain-containing protein</fullName>
    </recommendedName>
</protein>
<feature type="chain" id="PRO_5035303576" description="DUF1795 domain-containing protein" evidence="2">
    <location>
        <begin position="40"/>
        <end position="365"/>
    </location>
</feature>
<keyword evidence="2" id="KW-0732">Signal</keyword>
<gene>
    <name evidence="3" type="ORF">J0M35_08445</name>
</gene>
<sequence>MRKARIFGILRNLLIIRRSHVFPAIATALFLNNVWLSAAADETNGGWTTTLVNGIKLTYPQSFQKTAIGPSSDNKDNLLKVSGLVGSEYLELALSKLDLPKEMSLETSIKTLDEVVFSKMPSFKNNSLLRCITPYKKGYEREVTFKHGDTDFFQKQAFLKDRETILVTLTGPIKSHAAAGSVWQAAIGSIGRSGPNQISAQHSSDAPSKANSQANAWTSKDGRLSISFPANLQEKVSDSDDHCLKAVHEEAGKIIALDVYRGDADADLGLGQISELLEEKHFATLKEYRKLKEEAKQLGESGSLPSIVRESTFETNGCKVHHLSAYIKDDRQAKVYAIGLTTAGLNLNQANQIWNSIVSSVRLKN</sequence>
<feature type="region of interest" description="Disordered" evidence="1">
    <location>
        <begin position="194"/>
        <end position="216"/>
    </location>
</feature>
<reference evidence="3" key="1">
    <citation type="submission" date="2021-02" db="EMBL/GenBank/DDBJ databases">
        <title>Genome-Resolved Metagenomics of a Microbial Community Performing Photosynthetic Biological Nutrient Removal.</title>
        <authorList>
            <person name="Mcdaniel E.A."/>
        </authorList>
    </citation>
    <scope>NUCLEOTIDE SEQUENCE</scope>
    <source>
        <strain evidence="3">UWPOB_OBS1</strain>
    </source>
</reference>
<organism evidence="3 4">
    <name type="scientific">Candidatus Obscuribacter phosphatis</name>
    <dbReference type="NCBI Taxonomy" id="1906157"/>
    <lineage>
        <taxon>Bacteria</taxon>
        <taxon>Bacillati</taxon>
        <taxon>Candidatus Melainabacteria</taxon>
        <taxon>Candidatus Obscuribacterales</taxon>
        <taxon>Candidatus Obscuribacteraceae</taxon>
        <taxon>Candidatus Obscuribacter</taxon>
    </lineage>
</organism>